<dbReference type="Proteomes" id="UP001056778">
    <property type="component" value="Chromosome 5"/>
</dbReference>
<keyword evidence="2" id="KW-1185">Reference proteome</keyword>
<dbReference type="EMBL" id="CM043019">
    <property type="protein sequence ID" value="KAI4462111.1"/>
    <property type="molecule type" value="Genomic_DNA"/>
</dbReference>
<name>A0ACB9T5P4_HOLOL</name>
<evidence type="ECO:0000313" key="1">
    <source>
        <dbReference type="EMBL" id="KAI4462111.1"/>
    </source>
</evidence>
<organism evidence="1 2">
    <name type="scientific">Holotrichia oblita</name>
    <name type="common">Chafer beetle</name>
    <dbReference type="NCBI Taxonomy" id="644536"/>
    <lineage>
        <taxon>Eukaryota</taxon>
        <taxon>Metazoa</taxon>
        <taxon>Ecdysozoa</taxon>
        <taxon>Arthropoda</taxon>
        <taxon>Hexapoda</taxon>
        <taxon>Insecta</taxon>
        <taxon>Pterygota</taxon>
        <taxon>Neoptera</taxon>
        <taxon>Endopterygota</taxon>
        <taxon>Coleoptera</taxon>
        <taxon>Polyphaga</taxon>
        <taxon>Scarabaeiformia</taxon>
        <taxon>Scarabaeidae</taxon>
        <taxon>Melolonthinae</taxon>
        <taxon>Holotrichia</taxon>
    </lineage>
</organism>
<comment type="caution">
    <text evidence="1">The sequence shown here is derived from an EMBL/GenBank/DDBJ whole genome shotgun (WGS) entry which is preliminary data.</text>
</comment>
<evidence type="ECO:0000313" key="2">
    <source>
        <dbReference type="Proteomes" id="UP001056778"/>
    </source>
</evidence>
<proteinExistence type="predicted"/>
<sequence length="205" mass="23626">MDDTHNTLVSNALGRDRFEHILTNLHCCDNDNLEKNDRFAKVRPLFNAINKRCLEIAPHVENHSIDEAMVRYFGRHPGKQYIKCKPIRYGYKLWVGSTSSGYVIFVDLYQGANSQMEKHSSLGFGPSIVLTYADVITSKINASYHLYFDNFFSTVPLLEELSRRKLKGTGTIRENRRAKCPLPKNKEFKKKSRGTYDRTTENNSL</sequence>
<gene>
    <name evidence="1" type="ORF">MML48_5g00014174</name>
</gene>
<protein>
    <submittedName>
        <fullName evidence="1">Transposase is4</fullName>
    </submittedName>
</protein>
<accession>A0ACB9T5P4</accession>
<reference evidence="1" key="1">
    <citation type="submission" date="2022-04" db="EMBL/GenBank/DDBJ databases">
        <title>Chromosome-scale genome assembly of Holotrichia oblita Faldermann.</title>
        <authorList>
            <person name="Rongchong L."/>
        </authorList>
    </citation>
    <scope>NUCLEOTIDE SEQUENCE</scope>
    <source>
        <strain evidence="1">81SQS9</strain>
    </source>
</reference>